<accession>A0A2J7TIR5</accession>
<evidence type="ECO:0000313" key="3">
    <source>
        <dbReference type="Proteomes" id="UP000236286"/>
    </source>
</evidence>
<dbReference type="SMART" id="SM00671">
    <property type="entry name" value="SEL1"/>
    <property type="match status" value="4"/>
</dbReference>
<reference evidence="2 3" key="1">
    <citation type="submission" date="2017-10" db="EMBL/GenBank/DDBJ databases">
        <title>Genome announcement of Methylocella silvestris TVC from permafrost.</title>
        <authorList>
            <person name="Wang J."/>
            <person name="Geng K."/>
            <person name="Ul-Haque F."/>
            <person name="Crombie A.T."/>
            <person name="Street L.E."/>
            <person name="Wookey P.A."/>
            <person name="Murrell J.C."/>
            <person name="Pratscher J."/>
        </authorList>
    </citation>
    <scope>NUCLEOTIDE SEQUENCE [LARGE SCALE GENOMIC DNA]</scope>
    <source>
        <strain evidence="2 3">TVC</strain>
    </source>
</reference>
<name>A0A2J7TIR5_METSI</name>
<dbReference type="RefSeq" id="WP_102843229.1">
    <property type="nucleotide sequence ID" value="NZ_PDZR01000006.1"/>
</dbReference>
<feature type="chain" id="PRO_5014468734" description="Sel1 domain protein repeat-containing protein" evidence="1">
    <location>
        <begin position="24"/>
        <end position="280"/>
    </location>
</feature>
<organism evidence="2 3">
    <name type="scientific">Methylocella silvestris</name>
    <dbReference type="NCBI Taxonomy" id="199596"/>
    <lineage>
        <taxon>Bacteria</taxon>
        <taxon>Pseudomonadati</taxon>
        <taxon>Pseudomonadota</taxon>
        <taxon>Alphaproteobacteria</taxon>
        <taxon>Hyphomicrobiales</taxon>
        <taxon>Beijerinckiaceae</taxon>
        <taxon>Methylocella</taxon>
    </lineage>
</organism>
<gene>
    <name evidence="2" type="ORF">CR492_07700</name>
</gene>
<dbReference type="OrthoDB" id="9796900at2"/>
<dbReference type="PANTHER" id="PTHR11102">
    <property type="entry name" value="SEL-1-LIKE PROTEIN"/>
    <property type="match status" value="1"/>
</dbReference>
<evidence type="ECO:0008006" key="4">
    <source>
        <dbReference type="Google" id="ProtNLM"/>
    </source>
</evidence>
<dbReference type="InterPro" id="IPR011990">
    <property type="entry name" value="TPR-like_helical_dom_sf"/>
</dbReference>
<dbReference type="SUPFAM" id="SSF81901">
    <property type="entry name" value="HCP-like"/>
    <property type="match status" value="1"/>
</dbReference>
<dbReference type="InterPro" id="IPR006597">
    <property type="entry name" value="Sel1-like"/>
</dbReference>
<protein>
    <recommendedName>
        <fullName evidence="4">Sel1 domain protein repeat-containing protein</fullName>
    </recommendedName>
</protein>
<keyword evidence="1" id="KW-0732">Signal</keyword>
<evidence type="ECO:0000313" key="2">
    <source>
        <dbReference type="EMBL" id="PNG26636.1"/>
    </source>
</evidence>
<dbReference type="Proteomes" id="UP000236286">
    <property type="component" value="Unassembled WGS sequence"/>
</dbReference>
<dbReference type="PANTHER" id="PTHR11102:SF160">
    <property type="entry name" value="ERAD-ASSOCIATED E3 UBIQUITIN-PROTEIN LIGASE COMPONENT HRD3"/>
    <property type="match status" value="1"/>
</dbReference>
<dbReference type="EMBL" id="PDZR01000006">
    <property type="protein sequence ID" value="PNG26636.1"/>
    <property type="molecule type" value="Genomic_DNA"/>
</dbReference>
<dbReference type="Gene3D" id="1.25.40.10">
    <property type="entry name" value="Tetratricopeptide repeat domain"/>
    <property type="match status" value="2"/>
</dbReference>
<dbReference type="Pfam" id="PF08238">
    <property type="entry name" value="Sel1"/>
    <property type="match status" value="4"/>
</dbReference>
<feature type="signal peptide" evidence="1">
    <location>
        <begin position="1"/>
        <end position="23"/>
    </location>
</feature>
<proteinExistence type="predicted"/>
<evidence type="ECO:0000256" key="1">
    <source>
        <dbReference type="SAM" id="SignalP"/>
    </source>
</evidence>
<dbReference type="AlphaFoldDB" id="A0A2J7TIR5"/>
<comment type="caution">
    <text evidence="2">The sequence shown here is derived from an EMBL/GenBank/DDBJ whole genome shotgun (WGS) entry which is preliminary data.</text>
</comment>
<sequence>MSTWVKRIGALALFGLAASVPVATIRAFEGAESAAAQDKAIVSPAFKTPRAALQAGLEDFRSGASDSAIAALKYAAAGGETLAQWKLATIYAAGQVVPHDDLKAYEYFSQIIKGFDEDNPNWRDRSIVSNAFVSIGTYSLNGIAQSKVMPDPARALALFKYAAANFGDATAQYSLARMYLDGAGGDKDLRQGVRWLYLAADKGHVQAQALLGQMLFSGDEGLPPQRARALMWLTLAREAALDSAKDQWIIDAYEKSLAAASETERQTALTYLEDHLKRRN</sequence>
<dbReference type="InterPro" id="IPR050767">
    <property type="entry name" value="Sel1_AlgK"/>
</dbReference>